<feature type="compositionally biased region" description="Polar residues" evidence="1">
    <location>
        <begin position="65"/>
        <end position="81"/>
    </location>
</feature>
<evidence type="ECO:0000256" key="1">
    <source>
        <dbReference type="SAM" id="MobiDB-lite"/>
    </source>
</evidence>
<feature type="compositionally biased region" description="Basic and acidic residues" evidence="1">
    <location>
        <begin position="34"/>
        <end position="58"/>
    </location>
</feature>
<sequence>MSINKQDEDLNDADTPPEEIWQTSSLTSAPQRRPPVEDSRDPAFQRRIRLWESEHSSEQHGGISSHHSTTTAGDEGSSGFN</sequence>
<dbReference type="EMBL" id="PQXI01000850">
    <property type="protein sequence ID" value="TGO12256.1"/>
    <property type="molecule type" value="Genomic_DNA"/>
</dbReference>
<accession>A0A4Z1EIS1</accession>
<dbReference type="Proteomes" id="UP000297910">
    <property type="component" value="Unassembled WGS sequence"/>
</dbReference>
<keyword evidence="3" id="KW-1185">Reference proteome</keyword>
<evidence type="ECO:0000313" key="2">
    <source>
        <dbReference type="EMBL" id="TGO12256.1"/>
    </source>
</evidence>
<dbReference type="AlphaFoldDB" id="A0A4Z1EIS1"/>
<feature type="region of interest" description="Disordered" evidence="1">
    <location>
        <begin position="1"/>
        <end position="81"/>
    </location>
</feature>
<gene>
    <name evidence="2" type="ORF">BPAE_0853g00020</name>
</gene>
<protein>
    <submittedName>
        <fullName evidence="2">Uncharacterized protein</fullName>
    </submittedName>
</protein>
<feature type="compositionally biased region" description="Polar residues" evidence="1">
    <location>
        <begin position="21"/>
        <end position="30"/>
    </location>
</feature>
<evidence type="ECO:0000313" key="3">
    <source>
        <dbReference type="Proteomes" id="UP000297910"/>
    </source>
</evidence>
<proteinExistence type="predicted"/>
<organism evidence="2 3">
    <name type="scientific">Botrytis paeoniae</name>
    <dbReference type="NCBI Taxonomy" id="278948"/>
    <lineage>
        <taxon>Eukaryota</taxon>
        <taxon>Fungi</taxon>
        <taxon>Dikarya</taxon>
        <taxon>Ascomycota</taxon>
        <taxon>Pezizomycotina</taxon>
        <taxon>Leotiomycetes</taxon>
        <taxon>Helotiales</taxon>
        <taxon>Sclerotiniaceae</taxon>
        <taxon>Botrytis</taxon>
    </lineage>
</organism>
<reference evidence="2 3" key="1">
    <citation type="submission" date="2017-12" db="EMBL/GenBank/DDBJ databases">
        <title>Comparative genomics of Botrytis spp.</title>
        <authorList>
            <person name="Valero-Jimenez C.A."/>
            <person name="Tapia P."/>
            <person name="Veloso J."/>
            <person name="Silva-Moreno E."/>
            <person name="Staats M."/>
            <person name="Valdes J.H."/>
            <person name="Van Kan J.A.L."/>
        </authorList>
    </citation>
    <scope>NUCLEOTIDE SEQUENCE [LARGE SCALE GENOMIC DNA]</scope>
    <source>
        <strain evidence="2 3">Bp0003</strain>
    </source>
</reference>
<comment type="caution">
    <text evidence="2">The sequence shown here is derived from an EMBL/GenBank/DDBJ whole genome shotgun (WGS) entry which is preliminary data.</text>
</comment>
<name>A0A4Z1EIS1_9HELO</name>